<comment type="similarity">
    <text evidence="8">Belongs to the cullin family.</text>
</comment>
<protein>
    <recommendedName>
        <fullName evidence="2">Anaphase-promoting complex subunit 2</fullName>
    </recommendedName>
</protein>
<reference evidence="12 13" key="1">
    <citation type="journal article" date="2022" name="Front. Cell. Infect. Microbiol.">
        <title>The Genomes of Two Strains of Taenia crassiceps the Animal Model for the Study of Human Cysticercosis.</title>
        <authorList>
            <person name="Bobes R.J."/>
            <person name="Estrada K."/>
            <person name="Rios-Valencia D.G."/>
            <person name="Calderon-Gallegos A."/>
            <person name="de la Torre P."/>
            <person name="Carrero J.C."/>
            <person name="Sanchez-Flores A."/>
            <person name="Laclette J.P."/>
        </authorList>
    </citation>
    <scope>NUCLEOTIDE SEQUENCE [LARGE SCALE GENOMIC DNA]</scope>
    <source>
        <strain evidence="12">WFUcys</strain>
    </source>
</reference>
<dbReference type="InterPro" id="IPR018980">
    <property type="entry name" value="FERM_PH-like_C"/>
</dbReference>
<dbReference type="InterPro" id="IPR018979">
    <property type="entry name" value="FERM_N"/>
</dbReference>
<evidence type="ECO:0000256" key="1">
    <source>
        <dbReference type="ARBA" id="ARBA00004202"/>
    </source>
</evidence>
<evidence type="ECO:0000256" key="2">
    <source>
        <dbReference type="ARBA" id="ARBA00016068"/>
    </source>
</evidence>
<dbReference type="InterPro" id="IPR019748">
    <property type="entry name" value="FERM_central"/>
</dbReference>
<dbReference type="SUPFAM" id="SSF75632">
    <property type="entry name" value="Cullin homology domain"/>
    <property type="match status" value="1"/>
</dbReference>
<keyword evidence="4" id="KW-0132">Cell division</keyword>
<dbReference type="Gene3D" id="1.20.1310.10">
    <property type="entry name" value="Cullin Repeats"/>
    <property type="match status" value="1"/>
</dbReference>
<dbReference type="SUPFAM" id="SSF50729">
    <property type="entry name" value="PH domain-like"/>
    <property type="match status" value="1"/>
</dbReference>
<evidence type="ECO:0000256" key="8">
    <source>
        <dbReference type="PROSITE-ProRule" id="PRU00330"/>
    </source>
</evidence>
<dbReference type="SUPFAM" id="SSF48678">
    <property type="entry name" value="Moesin tail domain"/>
    <property type="match status" value="1"/>
</dbReference>
<dbReference type="EMBL" id="JAKROA010000010">
    <property type="protein sequence ID" value="KAL5104928.1"/>
    <property type="molecule type" value="Genomic_DNA"/>
</dbReference>
<feature type="compositionally biased region" description="Polar residues" evidence="9">
    <location>
        <begin position="1379"/>
        <end position="1391"/>
    </location>
</feature>
<dbReference type="InterPro" id="IPR036390">
    <property type="entry name" value="WH_DNA-bd_sf"/>
</dbReference>
<evidence type="ECO:0000256" key="9">
    <source>
        <dbReference type="SAM" id="MobiDB-lite"/>
    </source>
</evidence>
<evidence type="ECO:0000256" key="7">
    <source>
        <dbReference type="ARBA" id="ARBA00023306"/>
    </source>
</evidence>
<keyword evidence="3" id="KW-1003">Cell membrane</keyword>
<dbReference type="InterPro" id="IPR029071">
    <property type="entry name" value="Ubiquitin-like_domsf"/>
</dbReference>
<accession>A0ABR4Q5I1</accession>
<evidence type="ECO:0000256" key="6">
    <source>
        <dbReference type="ARBA" id="ARBA00023136"/>
    </source>
</evidence>
<dbReference type="Pfam" id="PF00769">
    <property type="entry name" value="ERM_C"/>
    <property type="match status" value="1"/>
</dbReference>
<dbReference type="InterPro" id="IPR035963">
    <property type="entry name" value="FERM_2"/>
</dbReference>
<feature type="region of interest" description="Disordered" evidence="9">
    <location>
        <begin position="1219"/>
        <end position="1257"/>
    </location>
</feature>
<dbReference type="SMART" id="SM01013">
    <property type="entry name" value="APC2"/>
    <property type="match status" value="1"/>
</dbReference>
<dbReference type="InterPro" id="IPR059120">
    <property type="entry name" value="Cullin-like_AB"/>
</dbReference>
<evidence type="ECO:0000256" key="4">
    <source>
        <dbReference type="ARBA" id="ARBA00022618"/>
    </source>
</evidence>
<dbReference type="SMART" id="SM01196">
    <property type="entry name" value="FERM_C"/>
    <property type="match status" value="1"/>
</dbReference>
<dbReference type="SUPFAM" id="SSF47031">
    <property type="entry name" value="Second domain of FERM"/>
    <property type="match status" value="1"/>
</dbReference>
<dbReference type="InterPro" id="IPR019749">
    <property type="entry name" value="Band_41_domain"/>
</dbReference>
<dbReference type="CDD" id="cd14473">
    <property type="entry name" value="FERM_B-lobe"/>
    <property type="match status" value="1"/>
</dbReference>
<dbReference type="Pfam" id="PF08672">
    <property type="entry name" value="ANAPC2"/>
    <property type="match status" value="1"/>
</dbReference>
<dbReference type="PRINTS" id="PR00661">
    <property type="entry name" value="ERMFAMILY"/>
</dbReference>
<dbReference type="PANTHER" id="PTHR23281">
    <property type="entry name" value="MERLIN/MOESIN/EZRIN/RADIXIN"/>
    <property type="match status" value="1"/>
</dbReference>
<feature type="region of interest" description="Disordered" evidence="9">
    <location>
        <begin position="1135"/>
        <end position="1197"/>
    </location>
</feature>
<keyword evidence="13" id="KW-1185">Reference proteome</keyword>
<dbReference type="SUPFAM" id="SSF54236">
    <property type="entry name" value="Ubiquitin-like"/>
    <property type="match status" value="1"/>
</dbReference>
<dbReference type="InterPro" id="IPR057975">
    <property type="entry name" value="TPR_ANAPC2"/>
</dbReference>
<dbReference type="PROSITE" id="PS00661">
    <property type="entry name" value="FERM_2"/>
    <property type="match status" value="1"/>
</dbReference>
<dbReference type="SUPFAM" id="SSF46785">
    <property type="entry name" value="Winged helix' DNA-binding domain"/>
    <property type="match status" value="1"/>
</dbReference>
<dbReference type="InterPro" id="IPR011259">
    <property type="entry name" value="ERM_C_dom"/>
</dbReference>
<dbReference type="InterPro" id="IPR036317">
    <property type="entry name" value="Cullin_homology_sf"/>
</dbReference>
<dbReference type="Gene3D" id="3.10.20.90">
    <property type="entry name" value="Phosphatidylinositol 3-kinase Catalytic Subunit, Chain A, domain 1"/>
    <property type="match status" value="1"/>
</dbReference>
<dbReference type="PRINTS" id="PR00935">
    <property type="entry name" value="BAND41"/>
</dbReference>
<dbReference type="InterPro" id="IPR011174">
    <property type="entry name" value="ERM"/>
</dbReference>
<dbReference type="InterPro" id="IPR000299">
    <property type="entry name" value="FERM_domain"/>
</dbReference>
<dbReference type="Gene3D" id="3.30.230.130">
    <property type="entry name" value="Cullin, Chain C, Domain 2"/>
    <property type="match status" value="1"/>
</dbReference>
<dbReference type="Pfam" id="PF25773">
    <property type="entry name" value="TPR_ANAPC2"/>
    <property type="match status" value="1"/>
</dbReference>
<dbReference type="CDD" id="cd13194">
    <property type="entry name" value="FERM_C_ERM"/>
    <property type="match status" value="1"/>
</dbReference>
<dbReference type="SMART" id="SM00182">
    <property type="entry name" value="CULLIN"/>
    <property type="match status" value="1"/>
</dbReference>
<dbReference type="InterPro" id="IPR036388">
    <property type="entry name" value="WH-like_DNA-bd_sf"/>
</dbReference>
<comment type="caution">
    <text evidence="12">The sequence shown here is derived from an EMBL/GenBank/DDBJ whole genome shotgun (WGS) entry which is preliminary data.</text>
</comment>
<dbReference type="Pfam" id="PF26557">
    <property type="entry name" value="Cullin_AB"/>
    <property type="match status" value="1"/>
</dbReference>
<dbReference type="Proteomes" id="UP001651158">
    <property type="component" value="Unassembled WGS sequence"/>
</dbReference>
<dbReference type="Pfam" id="PF09379">
    <property type="entry name" value="FERM_N"/>
    <property type="match status" value="1"/>
</dbReference>
<comment type="subcellular location">
    <subcellularLocation>
        <location evidence="1">Cell membrane</location>
        <topology evidence="1">Peripheral membrane protein</topology>
    </subcellularLocation>
</comment>
<dbReference type="PROSITE" id="PS50057">
    <property type="entry name" value="FERM_3"/>
    <property type="match status" value="1"/>
</dbReference>
<dbReference type="InterPro" id="IPR016158">
    <property type="entry name" value="Cullin_homology"/>
</dbReference>
<dbReference type="SMART" id="SM00295">
    <property type="entry name" value="B41"/>
    <property type="match status" value="1"/>
</dbReference>
<feature type="domain" description="FERM" evidence="10">
    <location>
        <begin position="793"/>
        <end position="1083"/>
    </location>
</feature>
<feature type="region of interest" description="Disordered" evidence="9">
    <location>
        <begin position="1356"/>
        <end position="1401"/>
    </location>
</feature>
<dbReference type="InterPro" id="IPR019747">
    <property type="entry name" value="FERM_CS"/>
</dbReference>
<dbReference type="InterPro" id="IPR014786">
    <property type="entry name" value="ANAPC2_C"/>
</dbReference>
<dbReference type="Gene3D" id="6.10.360.10">
    <property type="match status" value="1"/>
</dbReference>
<gene>
    <name evidence="12" type="ORF">TcWFU_004656</name>
</gene>
<evidence type="ECO:0000259" key="10">
    <source>
        <dbReference type="PROSITE" id="PS50057"/>
    </source>
</evidence>
<dbReference type="Gene3D" id="1.10.10.10">
    <property type="entry name" value="Winged helix-like DNA-binding domain superfamily/Winged helix DNA-binding domain"/>
    <property type="match status" value="1"/>
</dbReference>
<sequence length="1427" mass="162607">MSSASELHELVQSGLHVEYPSVFVDCALHHLRSICTPAFKELKADYPSATSIDPFEHAICMLSDHLPTFIRLFQWFHLVQVNTQSLYRLIAHHLPSSPHLSHFEVAVVGGLFTPDVYRTLEPYLYAYLLLELNTAEQATSRHNCFEDSPSTARLFARLSSAVTDLVEQCRGVFASEEFSLRFLLEDLVGPFAESAFLHKTRELVEGRYTKSFLEPLQDYVEHVMFKTWLPRVFPVTSFSESCPWSSQLVYTTFYSVRRSELFSIMMDYPDSHPTVMDLKAYLMETRALQDLIDTLSKEVDSRLLQPGVHTDEVLLAYGCLVRGLREIDPSSVAQDIVCRPVASCLRERDDAVRCIVDRLIAPPQLSATTDTTTDADVNVTDVAAADQITGLQRELLLPTPLEVEPTDEMRDCDAHLVAHDPDECFPAEAVAREEEVNEEKLVVNEDWDRWMPDPLEALHHTGPPWKRRIDLLSLLVGIYGSKKSFLVEYRNLLGQRLLRQLNFDTAAQMRHLELLKLRFGEADLQECEVMLKDIRDSRRVSALIADAAKVEDANAAEVAVKEHSSSYFPLEAYILSGEYWPEFHHEQFKLPEGLTPTFSQFTSYFERMKGNRTLDWMTKLGLVNVTLELGGRSVTMDVSPLQVSILHLFTLKPRWNLCDIGQQLETTTSAVRRSLQPFVQRSLIRRTSEDIETYCVCSDMRKEVVEGSEEHNESINFSVVEQEGPQDMETSPVRENAGTDPQVFWSYILGMLTNLGGMTMDRIHSTLRMFALGSNDGVECTRQHLRQFLERKINVCVSTLEAELDFAVKSSTNGKRLLDNVARTIGLREVWYFGLLYRTNDGEESWLNLDKKISAIDIKKTYPLEFDFRAKFFPEDASQELIQEITQRLFFLQVKEAILKDKLPCPPETAVLLASYACQAKYGDYDVTRFAKHPIPIDRLLSPNTLVNHDLQSQDWIRMVVRWYKEHQGMYPQTAMLHYLEIAEGLGTYGVEFFEICNRRGTDLLLGIDAMGLAVYKPPDKITPKVGFPWSEIRNIAFNDRKFTIKPIDKKSSDLVFLTKNLRVNKKILALCIGNNELYVRRRQPVPIEVQQMRSQALEENAFRELERERLAKERAARLEAERRVRELEAQLQEAERRLQRTSWTSHSQHSSEKKSSTPPTPSDSKTWAVDKVNSNYAKAASPPTPPNDLPLSSDRISRHPSLHSFSTIATFTITPTNLSSPASSFPRSPFSGGLKNSQRRRSSPGATKEPSKWRPGMKCQLPRQRLEAMGSAEAMELLESTWKETNPLSAAISGGYNNIGGENIESETRIPSPLNKEVEFPPAVVENLRSEELRQSAISRDPKLQAKLRKLHRELRPKQQLQKPQHHQHYREGRNDYTVGTPTATDTDSSVGAGEETPTVPVDKFDTIRKIRRGNTKRRVDVFEAL</sequence>
<keyword evidence="7" id="KW-0131">Cell cycle</keyword>
<dbReference type="InterPro" id="IPR014352">
    <property type="entry name" value="FERM/acyl-CoA-bd_prot_sf"/>
</dbReference>
<organism evidence="12 13">
    <name type="scientific">Taenia crassiceps</name>
    <dbReference type="NCBI Taxonomy" id="6207"/>
    <lineage>
        <taxon>Eukaryota</taxon>
        <taxon>Metazoa</taxon>
        <taxon>Spiralia</taxon>
        <taxon>Lophotrochozoa</taxon>
        <taxon>Platyhelminthes</taxon>
        <taxon>Cestoda</taxon>
        <taxon>Eucestoda</taxon>
        <taxon>Cyclophyllidea</taxon>
        <taxon>Taeniidae</taxon>
        <taxon>Taenia</taxon>
    </lineage>
</organism>
<dbReference type="InterPro" id="IPR000798">
    <property type="entry name" value="Ez/rad/moesin-like"/>
</dbReference>
<dbReference type="Pfam" id="PF09380">
    <property type="entry name" value="FERM_C"/>
    <property type="match status" value="1"/>
</dbReference>
<dbReference type="Gene3D" id="1.20.80.10">
    <property type="match status" value="1"/>
</dbReference>
<feature type="domain" description="Cullin family profile" evidence="11">
    <location>
        <begin position="466"/>
        <end position="679"/>
    </location>
</feature>
<evidence type="ECO:0000256" key="5">
    <source>
        <dbReference type="ARBA" id="ARBA00022776"/>
    </source>
</evidence>
<keyword evidence="6" id="KW-0472">Membrane</keyword>
<evidence type="ECO:0000313" key="12">
    <source>
        <dbReference type="EMBL" id="KAL5104928.1"/>
    </source>
</evidence>
<feature type="compositionally biased region" description="Low complexity" evidence="9">
    <location>
        <begin position="1220"/>
        <end position="1232"/>
    </location>
</feature>
<dbReference type="Pfam" id="PF00373">
    <property type="entry name" value="FERM_M"/>
    <property type="match status" value="1"/>
</dbReference>
<evidence type="ECO:0000256" key="3">
    <source>
        <dbReference type="ARBA" id="ARBA00022475"/>
    </source>
</evidence>
<dbReference type="PROSITE" id="PS50069">
    <property type="entry name" value="CULLIN_2"/>
    <property type="match status" value="1"/>
</dbReference>
<proteinExistence type="inferred from homology"/>
<evidence type="ECO:0000259" key="11">
    <source>
        <dbReference type="PROSITE" id="PS50069"/>
    </source>
</evidence>
<name>A0ABR4Q5I1_9CEST</name>
<dbReference type="Gene3D" id="2.30.29.30">
    <property type="entry name" value="Pleckstrin-homology domain (PH domain)/Phosphotyrosine-binding domain (PTB)"/>
    <property type="match status" value="1"/>
</dbReference>
<dbReference type="InterPro" id="IPR011993">
    <property type="entry name" value="PH-like_dom_sf"/>
</dbReference>
<keyword evidence="5" id="KW-0498">Mitosis</keyword>
<dbReference type="InterPro" id="IPR008954">
    <property type="entry name" value="Moesin_tail_sf"/>
</dbReference>
<dbReference type="Gene3D" id="1.20.5.450">
    <property type="match status" value="1"/>
</dbReference>
<evidence type="ECO:0000313" key="13">
    <source>
        <dbReference type="Proteomes" id="UP001651158"/>
    </source>
</evidence>
<dbReference type="InterPro" id="IPR041789">
    <property type="entry name" value="ERM_FERM_C"/>
</dbReference>